<feature type="domain" description="Major vault protein repeat" evidence="15">
    <location>
        <begin position="489"/>
        <end position="550"/>
    </location>
</feature>
<evidence type="ECO:0000313" key="17">
    <source>
        <dbReference type="EMBL" id="CCC51143.1"/>
    </source>
</evidence>
<dbReference type="PANTHER" id="PTHR14165:SF13">
    <property type="entry name" value="VAULT PROTEIN, PUTATIVE-RELATED"/>
    <property type="match status" value="1"/>
</dbReference>
<feature type="repeat" description="MVP" evidence="10">
    <location>
        <begin position="256"/>
        <end position="311"/>
    </location>
</feature>
<evidence type="ECO:0000259" key="16">
    <source>
        <dbReference type="Pfam" id="PF17796"/>
    </source>
</evidence>
<dbReference type="InterPro" id="IPR039059">
    <property type="entry name" value="MVP"/>
</dbReference>
<feature type="domain" description="Major vault protein repeat" evidence="16">
    <location>
        <begin position="413"/>
        <end position="469"/>
    </location>
</feature>
<protein>
    <submittedName>
        <fullName evidence="17">Putative major vault protein</fullName>
    </submittedName>
</protein>
<evidence type="ECO:0000259" key="13">
    <source>
        <dbReference type="Pfam" id="PF11978"/>
    </source>
</evidence>
<evidence type="ECO:0000256" key="5">
    <source>
        <dbReference type="ARBA" id="ARBA00022737"/>
    </source>
</evidence>
<dbReference type="Gene3D" id="3.30.479.30">
    <property type="entry name" value="Band 7 domain"/>
    <property type="match status" value="1"/>
</dbReference>
<feature type="repeat" description="MVP" evidence="10">
    <location>
        <begin position="54"/>
        <end position="119"/>
    </location>
</feature>
<dbReference type="InterPro" id="IPR002499">
    <property type="entry name" value="Vault_N"/>
</dbReference>
<dbReference type="InterPro" id="IPR041134">
    <property type="entry name" value="Vault_2"/>
</dbReference>
<evidence type="ECO:0000256" key="10">
    <source>
        <dbReference type="PROSITE-ProRule" id="PRU00571"/>
    </source>
</evidence>
<dbReference type="Pfam" id="PF17796">
    <property type="entry name" value="Vault_4"/>
    <property type="match status" value="1"/>
</dbReference>
<dbReference type="FunFam" id="3.30.479.30:FF:000010">
    <property type="entry name" value="major vault protein-like"/>
    <property type="match status" value="1"/>
</dbReference>
<dbReference type="VEuPathDB" id="TriTrypDB:TvY486_1001960"/>
<dbReference type="PANTHER" id="PTHR14165">
    <property type="entry name" value="MAJOR VAULT PROTEIN"/>
    <property type="match status" value="1"/>
</dbReference>
<dbReference type="Gene3D" id="2.30.30.560">
    <property type="match status" value="2"/>
</dbReference>
<evidence type="ECO:0000256" key="9">
    <source>
        <dbReference type="ARBA" id="ARBA00025889"/>
    </source>
</evidence>
<dbReference type="Pfam" id="PF17795">
    <property type="entry name" value="Vault_3"/>
    <property type="match status" value="1"/>
</dbReference>
<dbReference type="GO" id="GO:1990904">
    <property type="term" value="C:ribonucleoprotein complex"/>
    <property type="evidence" value="ECO:0007669"/>
    <property type="project" value="UniProtKB-UniRule"/>
</dbReference>
<feature type="region of interest" description="Disordered" evidence="11">
    <location>
        <begin position="138"/>
        <end position="160"/>
    </location>
</feature>
<evidence type="ECO:0000256" key="2">
    <source>
        <dbReference type="ARBA" id="ARBA00004496"/>
    </source>
</evidence>
<gene>
    <name evidence="17" type="ORF">TVY486_1001960</name>
</gene>
<feature type="repeat" description="MVP" evidence="10">
    <location>
        <begin position="362"/>
        <end position="414"/>
    </location>
</feature>
<dbReference type="EMBL" id="HE573026">
    <property type="protein sequence ID" value="CCC51143.1"/>
    <property type="molecule type" value="Genomic_DNA"/>
</dbReference>
<evidence type="ECO:0000256" key="11">
    <source>
        <dbReference type="SAM" id="MobiDB-lite"/>
    </source>
</evidence>
<organism evidence="17">
    <name type="scientific">Trypanosoma vivax (strain Y486)</name>
    <dbReference type="NCBI Taxonomy" id="1055687"/>
    <lineage>
        <taxon>Eukaryota</taxon>
        <taxon>Discoba</taxon>
        <taxon>Euglenozoa</taxon>
        <taxon>Kinetoplastea</taxon>
        <taxon>Metakinetoplastina</taxon>
        <taxon>Trypanosomatida</taxon>
        <taxon>Trypanosomatidae</taxon>
        <taxon>Trypanosoma</taxon>
        <taxon>Duttonella</taxon>
    </lineage>
</organism>
<dbReference type="InterPro" id="IPR043179">
    <property type="entry name" value="Vault_2_sf"/>
</dbReference>
<feature type="repeat" description="MVP" evidence="10">
    <location>
        <begin position="203"/>
        <end position="255"/>
    </location>
</feature>
<dbReference type="Pfam" id="PF01505">
    <property type="entry name" value="Vault"/>
    <property type="match status" value="2"/>
</dbReference>
<keyword evidence="4" id="KW-0597">Phosphoprotein</keyword>
<dbReference type="PROSITE" id="PS51224">
    <property type="entry name" value="MVP"/>
    <property type="match status" value="5"/>
</dbReference>
<dbReference type="InterPro" id="IPR036013">
    <property type="entry name" value="Band_7/SPFH_dom_sf"/>
</dbReference>
<sequence>MERVIRLQALEYVHVMDCDTCVVKLVEGPCCFTMSAHHAMLHDTVQKHIIVPPNHYCEVENPVVLRGEGVSEAVAAASTDACAHHNRMGHREVRLSQKPFPLYPGEVLVTDVRPLRILGPEGAIAVRALRDYTYTASENEGSLSSSGTAGGMAGSEVGGSVAEPGVKRSRVAGETWLVRGPCVYIPRVEERVERSVDPIHIGSHQSLFLSAECSFVDSCGTQRLRGDVWNVTGPGMHFLHPNSTVLSLETGIVLSCRVAVWIRALREFHDKRANAKRAPGEVWLLTHHEVPVFVPTVEMRVERVVELTVVEENQYCVVVKGGRDDPFCTGEQRLYAGPCAFFLAPDERLLNGAVQDAYILASDEALLVSNVYTLVEEDGVRREPSSRWLVHGPAKYVPPLGVSVLERRKRMALSGSEGIYVRNVRTGKIKAVHGEAVLLASDEELWEKPINPLVHQLLVTGGLSTYDPEAPAKAAQLALDEGHPKTHKVVSFKVPHNALVQLYDPTCNKVRVEAGPALVSLAPREEITVVSLSGGRPKKRDCIHSLFLFLGPDFMSDMIEVETVEHTRLQLQLAYNWEFDTSNIEKVKCSAFRVPDFVGMACKTLANRIRASIASEPFDNFHRNSASLIRQAIFHTHSGTTELRDDVLIFPVNGLIITNVDVRSVEPVEPKTRDALTKSVQLAVEIITKLQENEASHQAMLVEQEAKGALELQLMKDKVAAEAERVKLSEVTSENIAIELCGASKAQALAEAKAQQVEVEGEMNATVSRCTARDVVAAAELEVFQRGMDLELEHRRAMKDLEVAKVKMLYDIEAKKYEEILRALGQGTLRVIVQSGHELKVKLLRALGLKGFLVTDSSTPTNLSSVMGSLLSADNERTP</sequence>
<feature type="domain" description="Major vault protein repeat" evidence="12">
    <location>
        <begin position="358"/>
        <end position="399"/>
    </location>
</feature>
<dbReference type="InterPro" id="IPR041136">
    <property type="entry name" value="Vault_4"/>
</dbReference>
<evidence type="ECO:0000256" key="7">
    <source>
        <dbReference type="ARBA" id="ARBA00023274"/>
    </source>
</evidence>
<dbReference type="InterPro" id="IPR021870">
    <property type="entry name" value="MVP_shoulder"/>
</dbReference>
<name>G0U5J2_TRYVY</name>
<dbReference type="GO" id="GO:0005737">
    <property type="term" value="C:cytoplasm"/>
    <property type="evidence" value="ECO:0007669"/>
    <property type="project" value="UniProtKB-SubCell"/>
</dbReference>
<comment type="function">
    <text evidence="8">Required for normal vault structure. Vaults are multi-subunit structures that may act as scaffolds for proteins involved in signal transduction. Vaults may also play a role in nucleo-cytoplasmic transport.</text>
</comment>
<dbReference type="Gene3D" id="6.10.250.720">
    <property type="match status" value="1"/>
</dbReference>
<dbReference type="Pfam" id="PF11978">
    <property type="entry name" value="MVP_shoulder"/>
    <property type="match status" value="1"/>
</dbReference>
<dbReference type="Gene3D" id="6.20.380.10">
    <property type="match status" value="1"/>
</dbReference>
<dbReference type="InterPro" id="IPR041139">
    <property type="entry name" value="MVP_rep_dom"/>
</dbReference>
<evidence type="ECO:0000259" key="15">
    <source>
        <dbReference type="Pfam" id="PF17795"/>
    </source>
</evidence>
<feature type="domain" description="Major vault protein repeat" evidence="14">
    <location>
        <begin position="49"/>
        <end position="112"/>
    </location>
</feature>
<dbReference type="FunFam" id="2.30.30.570:FF:000001">
    <property type="entry name" value="major vault protein-like"/>
    <property type="match status" value="1"/>
</dbReference>
<comment type="subcellular location">
    <subcellularLocation>
        <location evidence="2 10">Cytoplasm</location>
    </subcellularLocation>
    <subcellularLocation>
        <location evidence="1">Nucleus</location>
    </subcellularLocation>
</comment>
<keyword evidence="3 10" id="KW-0963">Cytoplasm</keyword>
<proteinExistence type="predicted"/>
<evidence type="ECO:0000256" key="3">
    <source>
        <dbReference type="ARBA" id="ARBA00022490"/>
    </source>
</evidence>
<feature type="domain" description="Major vault protein repeat" evidence="12">
    <location>
        <begin position="117"/>
        <end position="187"/>
    </location>
</feature>
<keyword evidence="5" id="KW-0677">Repeat</keyword>
<comment type="subunit">
    <text evidence="9">The vault ribonucleoprotein particle is a huge (400 A x 670 A) cage structure of 12.9 MDa. It consists of a dimer of half-vaults, with each half-vault comprising 39 identical major vault protein (MVP) chains, PARP4 and one or more vault RNAs (vRNAs).</text>
</comment>
<evidence type="ECO:0000256" key="1">
    <source>
        <dbReference type="ARBA" id="ARBA00004123"/>
    </source>
</evidence>
<dbReference type="GO" id="GO:0005634">
    <property type="term" value="C:nucleus"/>
    <property type="evidence" value="ECO:0007669"/>
    <property type="project" value="UniProtKB-SubCell"/>
</dbReference>
<feature type="domain" description="Major vault protein shoulder" evidence="13">
    <location>
        <begin position="551"/>
        <end position="669"/>
    </location>
</feature>
<dbReference type="InterPro" id="IPR043023">
    <property type="entry name" value="MVP_rep_sf"/>
</dbReference>
<reference evidence="17" key="1">
    <citation type="journal article" date="2012" name="Proc. Natl. Acad. Sci. U.S.A.">
        <title>Antigenic diversity is generated by distinct evolutionary mechanisms in African trypanosome species.</title>
        <authorList>
            <person name="Jackson A.P."/>
            <person name="Berry A."/>
            <person name="Aslett M."/>
            <person name="Allison H.C."/>
            <person name="Burton P."/>
            <person name="Vavrova-Anderson J."/>
            <person name="Brown R."/>
            <person name="Browne H."/>
            <person name="Corton N."/>
            <person name="Hauser H."/>
            <person name="Gamble J."/>
            <person name="Gilderthorp R."/>
            <person name="Marcello L."/>
            <person name="McQuillan J."/>
            <person name="Otto T.D."/>
            <person name="Quail M.A."/>
            <person name="Sanders M.J."/>
            <person name="van Tonder A."/>
            <person name="Ginger M.L."/>
            <person name="Field M.C."/>
            <person name="Barry J.D."/>
            <person name="Hertz-Fowler C."/>
            <person name="Berriman M."/>
        </authorList>
    </citation>
    <scope>NUCLEOTIDE SEQUENCE</scope>
    <source>
        <strain evidence="17">Y486</strain>
    </source>
</reference>
<dbReference type="Gene3D" id="2.30.30.570">
    <property type="match status" value="2"/>
</dbReference>
<keyword evidence="7 10" id="KW-0687">Ribonucleoprotein</keyword>
<dbReference type="CDD" id="cd08825">
    <property type="entry name" value="MVP_shoulder"/>
    <property type="match status" value="1"/>
</dbReference>
<keyword evidence="6" id="KW-0539">Nucleus</keyword>
<feature type="repeat" description="MVP" evidence="10">
    <location>
        <begin position="120"/>
        <end position="202"/>
    </location>
</feature>
<evidence type="ECO:0000259" key="12">
    <source>
        <dbReference type="Pfam" id="PF01505"/>
    </source>
</evidence>
<evidence type="ECO:0000256" key="8">
    <source>
        <dbReference type="ARBA" id="ARBA00024814"/>
    </source>
</evidence>
<evidence type="ECO:0000259" key="14">
    <source>
        <dbReference type="Pfam" id="PF17794"/>
    </source>
</evidence>
<dbReference type="Gene3D" id="2.30.30.620">
    <property type="match status" value="1"/>
</dbReference>
<evidence type="ECO:0000256" key="6">
    <source>
        <dbReference type="ARBA" id="ARBA00023242"/>
    </source>
</evidence>
<dbReference type="Gene3D" id="2.30.30.550">
    <property type="entry name" value="Major Vault Protein repeat"/>
    <property type="match status" value="4"/>
</dbReference>
<accession>G0U5J2</accession>
<feature type="compositionally biased region" description="Gly residues" evidence="11">
    <location>
        <begin position="148"/>
        <end position="157"/>
    </location>
</feature>
<dbReference type="AlphaFoldDB" id="G0U5J2"/>
<dbReference type="OMA" id="CADELQL"/>
<evidence type="ECO:0000256" key="4">
    <source>
        <dbReference type="ARBA" id="ARBA00022553"/>
    </source>
</evidence>
<dbReference type="Pfam" id="PF17794">
    <property type="entry name" value="Vault_2"/>
    <property type="match status" value="1"/>
</dbReference>
<dbReference type="InterPro" id="IPR040989">
    <property type="entry name" value="Vault_3"/>
</dbReference>